<gene>
    <name evidence="1" type="ORF">BDN72DRAFT_443450</name>
</gene>
<evidence type="ECO:0000313" key="2">
    <source>
        <dbReference type="Proteomes" id="UP000308600"/>
    </source>
</evidence>
<keyword evidence="2" id="KW-1185">Reference proteome</keyword>
<dbReference type="EMBL" id="ML208262">
    <property type="protein sequence ID" value="TFK75548.1"/>
    <property type="molecule type" value="Genomic_DNA"/>
</dbReference>
<name>A0ACD3BB33_9AGAR</name>
<organism evidence="1 2">
    <name type="scientific">Pluteus cervinus</name>
    <dbReference type="NCBI Taxonomy" id="181527"/>
    <lineage>
        <taxon>Eukaryota</taxon>
        <taxon>Fungi</taxon>
        <taxon>Dikarya</taxon>
        <taxon>Basidiomycota</taxon>
        <taxon>Agaricomycotina</taxon>
        <taxon>Agaricomycetes</taxon>
        <taxon>Agaricomycetidae</taxon>
        <taxon>Agaricales</taxon>
        <taxon>Pluteineae</taxon>
        <taxon>Pluteaceae</taxon>
        <taxon>Pluteus</taxon>
    </lineage>
</organism>
<accession>A0ACD3BB33</accession>
<dbReference type="Proteomes" id="UP000308600">
    <property type="component" value="Unassembled WGS sequence"/>
</dbReference>
<evidence type="ECO:0000313" key="1">
    <source>
        <dbReference type="EMBL" id="TFK75548.1"/>
    </source>
</evidence>
<reference evidence="1 2" key="1">
    <citation type="journal article" date="2019" name="Nat. Ecol. Evol.">
        <title>Megaphylogeny resolves global patterns of mushroom evolution.</title>
        <authorList>
            <person name="Varga T."/>
            <person name="Krizsan K."/>
            <person name="Foldi C."/>
            <person name="Dima B."/>
            <person name="Sanchez-Garcia M."/>
            <person name="Sanchez-Ramirez S."/>
            <person name="Szollosi G.J."/>
            <person name="Szarkandi J.G."/>
            <person name="Papp V."/>
            <person name="Albert L."/>
            <person name="Andreopoulos W."/>
            <person name="Angelini C."/>
            <person name="Antonin V."/>
            <person name="Barry K.W."/>
            <person name="Bougher N.L."/>
            <person name="Buchanan P."/>
            <person name="Buyck B."/>
            <person name="Bense V."/>
            <person name="Catcheside P."/>
            <person name="Chovatia M."/>
            <person name="Cooper J."/>
            <person name="Damon W."/>
            <person name="Desjardin D."/>
            <person name="Finy P."/>
            <person name="Geml J."/>
            <person name="Haridas S."/>
            <person name="Hughes K."/>
            <person name="Justo A."/>
            <person name="Karasinski D."/>
            <person name="Kautmanova I."/>
            <person name="Kiss B."/>
            <person name="Kocsube S."/>
            <person name="Kotiranta H."/>
            <person name="LaButti K.M."/>
            <person name="Lechner B.E."/>
            <person name="Liimatainen K."/>
            <person name="Lipzen A."/>
            <person name="Lukacs Z."/>
            <person name="Mihaltcheva S."/>
            <person name="Morgado L.N."/>
            <person name="Niskanen T."/>
            <person name="Noordeloos M.E."/>
            <person name="Ohm R.A."/>
            <person name="Ortiz-Santana B."/>
            <person name="Ovrebo C."/>
            <person name="Racz N."/>
            <person name="Riley R."/>
            <person name="Savchenko A."/>
            <person name="Shiryaev A."/>
            <person name="Soop K."/>
            <person name="Spirin V."/>
            <person name="Szebenyi C."/>
            <person name="Tomsovsky M."/>
            <person name="Tulloss R.E."/>
            <person name="Uehling J."/>
            <person name="Grigoriev I.V."/>
            <person name="Vagvolgyi C."/>
            <person name="Papp T."/>
            <person name="Martin F.M."/>
            <person name="Miettinen O."/>
            <person name="Hibbett D.S."/>
            <person name="Nagy L.G."/>
        </authorList>
    </citation>
    <scope>NUCLEOTIDE SEQUENCE [LARGE SCALE GENOMIC DNA]</scope>
    <source>
        <strain evidence="1 2">NL-1719</strain>
    </source>
</reference>
<proteinExistence type="predicted"/>
<sequence>MSITDSRPHAVTLNDDIIREILGYLAISTGPIQTSSINLDEDMKTSRKFLYNSALVSRAFTSAALDLLWRTMSSIQPLMKLLPMVRREWLSGHYYHSVTHNARELDPGLNRFIHYAEKVQVFCYSAQDGPDLGLGWMFFHTLKGHPETPSPLLPKLQTLYVSSLSADGDHAVLFNILSTSLRFVRVCSWAGSHPQTIRAFMTCLLTQAHDLHHFQVDDQDKMPLSIQNQVLSFRKLRNLRLTSLDRDIYWPTCALDELPNLMSLTLDIPSERPMPGSRIPCRSMEILFITSPFPLLLKLLNALESPNICEVHLNSSGISYTEGDAPLINAVAKWSSCLLSLTITTESFPPKIFRSAHWPLVRLEHLQVLQVRAGGQIPDLSEMDCWELARSFPNIRNLSYPLSCLVSFGTLLTLVFLCPNLHFLQVGVDTASPVDVFETTPVFPNNLQTISVGDTTVNDHFVLTRSLMTSFPNLTDIISPSPTWNSVNDLLRFVRSFNRAKSQTISDEDSRKVRNKILSTDECLL</sequence>
<protein>
    <submittedName>
        <fullName evidence="1">Uncharacterized protein</fullName>
    </submittedName>
</protein>